<evidence type="ECO:0000313" key="3">
    <source>
        <dbReference type="Proteomes" id="UP000835052"/>
    </source>
</evidence>
<dbReference type="Proteomes" id="UP000835052">
    <property type="component" value="Unassembled WGS sequence"/>
</dbReference>
<name>A0A8S1HUV6_9PELO</name>
<reference evidence="2" key="1">
    <citation type="submission" date="2020-10" db="EMBL/GenBank/DDBJ databases">
        <authorList>
            <person name="Kikuchi T."/>
        </authorList>
    </citation>
    <scope>NUCLEOTIDE SEQUENCE</scope>
    <source>
        <strain evidence="2">NKZ352</strain>
    </source>
</reference>
<dbReference type="AlphaFoldDB" id="A0A8S1HUV6"/>
<accession>A0A8S1HUV6</accession>
<evidence type="ECO:0000256" key="1">
    <source>
        <dbReference type="SAM" id="MobiDB-lite"/>
    </source>
</evidence>
<sequence length="89" mass="9651">MVLLHTSDSFFQKQLIVGTLIARLLPSQEGRVVLLAVLEQLQDVFTTSSDSPSIFSSSFSSSNKNSLPWPKPSSKTVVNKSPCGTSPVR</sequence>
<evidence type="ECO:0000313" key="2">
    <source>
        <dbReference type="EMBL" id="CAD6199864.1"/>
    </source>
</evidence>
<proteinExistence type="predicted"/>
<organism evidence="2 3">
    <name type="scientific">Caenorhabditis auriculariae</name>
    <dbReference type="NCBI Taxonomy" id="2777116"/>
    <lineage>
        <taxon>Eukaryota</taxon>
        <taxon>Metazoa</taxon>
        <taxon>Ecdysozoa</taxon>
        <taxon>Nematoda</taxon>
        <taxon>Chromadorea</taxon>
        <taxon>Rhabditida</taxon>
        <taxon>Rhabditina</taxon>
        <taxon>Rhabditomorpha</taxon>
        <taxon>Rhabditoidea</taxon>
        <taxon>Rhabditidae</taxon>
        <taxon>Peloderinae</taxon>
        <taxon>Caenorhabditis</taxon>
    </lineage>
</organism>
<gene>
    <name evidence="2" type="ORF">CAUJ_LOCUS15763</name>
</gene>
<feature type="compositionally biased region" description="Polar residues" evidence="1">
    <location>
        <begin position="73"/>
        <end position="89"/>
    </location>
</feature>
<dbReference type="EMBL" id="CAJGYM010000210">
    <property type="protein sequence ID" value="CAD6199864.1"/>
    <property type="molecule type" value="Genomic_DNA"/>
</dbReference>
<feature type="region of interest" description="Disordered" evidence="1">
    <location>
        <begin position="47"/>
        <end position="89"/>
    </location>
</feature>
<comment type="caution">
    <text evidence="2">The sequence shown here is derived from an EMBL/GenBank/DDBJ whole genome shotgun (WGS) entry which is preliminary data.</text>
</comment>
<keyword evidence="3" id="KW-1185">Reference proteome</keyword>
<feature type="compositionally biased region" description="Low complexity" evidence="1">
    <location>
        <begin position="48"/>
        <end position="66"/>
    </location>
</feature>
<protein>
    <submittedName>
        <fullName evidence="2">Uncharacterized protein</fullName>
    </submittedName>
</protein>